<dbReference type="Proteomes" id="UP001300261">
    <property type="component" value="Unassembled WGS sequence"/>
</dbReference>
<dbReference type="InterPro" id="IPR046453">
    <property type="entry name" value="GpA_ATPase"/>
</dbReference>
<evidence type="ECO:0000313" key="4">
    <source>
        <dbReference type="Proteomes" id="UP001300261"/>
    </source>
</evidence>
<dbReference type="RefSeq" id="WP_265962270.1">
    <property type="nucleotide sequence ID" value="NZ_JAPEVI010000003.1"/>
</dbReference>
<evidence type="ECO:0000259" key="2">
    <source>
        <dbReference type="Pfam" id="PF20454"/>
    </source>
</evidence>
<dbReference type="EMBL" id="JAPEVI010000003">
    <property type="protein sequence ID" value="MCX2722602.1"/>
    <property type="molecule type" value="Genomic_DNA"/>
</dbReference>
<name>A0ABT3R0X2_9HYPH</name>
<feature type="domain" description="Terminase large subunit GpA endonuclease" evidence="2">
    <location>
        <begin position="338"/>
        <end position="645"/>
    </location>
</feature>
<dbReference type="Pfam" id="PF20454">
    <property type="entry name" value="GpA_nuclease"/>
    <property type="match status" value="1"/>
</dbReference>
<feature type="domain" description="Phage terminase large subunit GpA ATPase" evidence="1">
    <location>
        <begin position="54"/>
        <end position="300"/>
    </location>
</feature>
<gene>
    <name evidence="3" type="ORF">ON753_09420</name>
</gene>
<protein>
    <submittedName>
        <fullName evidence="3">Phage terminase large subunit family protein</fullName>
    </submittedName>
</protein>
<dbReference type="InterPro" id="IPR046454">
    <property type="entry name" value="GpA_endonuclease"/>
</dbReference>
<proteinExistence type="predicted"/>
<sequence>MTFHDTRQMFPALPAGGEVLFKGLADATRPVEDLTISEWSDRYRVVSAESGSPWPGPFKTERVPYLREPQDCLHPDHPARRVTARWAAQLGKSTAIENWFCFIVDQAPGSMMITLPTLEEATKFNRIKLQPTIEATPRVSHKVVPVNSRDEQSSTTFYKRFAGGFCQIVNAGSSKGLQMVSIKYLAMDEVTGYPKDVDGRGSPRDQARARQKMYGDLAKEWQGSTPGTAGECAVTADFEAGDRRYYYIPCPHCGMFQPLFFEQMHGADAGKDLPVHFKCLNCNEAIVDGHKTEMLSRGVWIATRVREGEPKVPQIIAPEEIGTWECDPCEGRCLGWQPSYHLWAAYAPKERFADIWTRAEAAEGDTTKRRVFCQQDLAEPYDPGSAEVDHEQIVETARLNPVVSRAIPREAGLLVSTADIQGYGIKWACFAIGPNSQRWLIDREVFEGAPDQSDEPWIALADALARKYPGAGGLERSIDLSGVDSGWATQRVYRFCSGRPNVYALDGREKQAVAWLGTPTSQAIVDEYKRKIARVQLYPVNAYDVKTEVMAGLANFVQGKDANGRWPRNTFQIAADLCDEELALELTAERLVDPEEELRKAVNRRARDLISPKAKKEWKKIGGRKNDWFDVTVYAFALAWYLETKLRLTQERWSELLLDVHGQPAAPDLFTVAAEDPFHKKEQPKMSLAELSRALNK</sequence>
<organism evidence="3 4">
    <name type="scientific">Roseibium salinum</name>
    <dbReference type="NCBI Taxonomy" id="1604349"/>
    <lineage>
        <taxon>Bacteria</taxon>
        <taxon>Pseudomonadati</taxon>
        <taxon>Pseudomonadota</taxon>
        <taxon>Alphaproteobacteria</taxon>
        <taxon>Hyphomicrobiales</taxon>
        <taxon>Stappiaceae</taxon>
        <taxon>Roseibium</taxon>
    </lineage>
</organism>
<accession>A0ABT3R0X2</accession>
<keyword evidence="4" id="KW-1185">Reference proteome</keyword>
<dbReference type="Pfam" id="PF05876">
    <property type="entry name" value="GpA_ATPase"/>
    <property type="match status" value="1"/>
</dbReference>
<evidence type="ECO:0000259" key="1">
    <source>
        <dbReference type="Pfam" id="PF05876"/>
    </source>
</evidence>
<comment type="caution">
    <text evidence="3">The sequence shown here is derived from an EMBL/GenBank/DDBJ whole genome shotgun (WGS) entry which is preliminary data.</text>
</comment>
<reference evidence="3 4" key="1">
    <citation type="journal article" date="2016" name="Int. J. Syst. Evol. Microbiol.">
        <title>Labrenzia salina sp. nov., isolated from the rhizosphere of the halophyte Arthrocnemum macrostachyum.</title>
        <authorList>
            <person name="Camacho M."/>
            <person name="Redondo-Gomez S."/>
            <person name="Rodriguez-Llorente I."/>
            <person name="Rohde M."/>
            <person name="Sproer C."/>
            <person name="Schumann P."/>
            <person name="Klenk H.P."/>
            <person name="Montero-Calasanz M.D.C."/>
        </authorList>
    </citation>
    <scope>NUCLEOTIDE SEQUENCE [LARGE SCALE GENOMIC DNA]</scope>
    <source>
        <strain evidence="3 4">DSM 29163</strain>
    </source>
</reference>
<evidence type="ECO:0000313" key="3">
    <source>
        <dbReference type="EMBL" id="MCX2722602.1"/>
    </source>
</evidence>